<gene>
    <name evidence="2" type="ORF">RF55_26074</name>
</gene>
<dbReference type="Proteomes" id="UP000036403">
    <property type="component" value="Unassembled WGS sequence"/>
</dbReference>
<evidence type="ECO:0000259" key="1">
    <source>
        <dbReference type="PROSITE" id="PS50878"/>
    </source>
</evidence>
<evidence type="ECO:0000313" key="3">
    <source>
        <dbReference type="Proteomes" id="UP000036403"/>
    </source>
</evidence>
<feature type="domain" description="Reverse transcriptase" evidence="1">
    <location>
        <begin position="1"/>
        <end position="68"/>
    </location>
</feature>
<proteinExistence type="predicted"/>
<name>A0A0J7JTJ4_LASNI</name>
<organism evidence="2 3">
    <name type="scientific">Lasius niger</name>
    <name type="common">Black garden ant</name>
    <dbReference type="NCBI Taxonomy" id="67767"/>
    <lineage>
        <taxon>Eukaryota</taxon>
        <taxon>Metazoa</taxon>
        <taxon>Ecdysozoa</taxon>
        <taxon>Arthropoda</taxon>
        <taxon>Hexapoda</taxon>
        <taxon>Insecta</taxon>
        <taxon>Pterygota</taxon>
        <taxon>Neoptera</taxon>
        <taxon>Endopterygota</taxon>
        <taxon>Hymenoptera</taxon>
        <taxon>Apocrita</taxon>
        <taxon>Aculeata</taxon>
        <taxon>Formicoidea</taxon>
        <taxon>Formicidae</taxon>
        <taxon>Formicinae</taxon>
        <taxon>Lasius</taxon>
        <taxon>Lasius</taxon>
    </lineage>
</organism>
<dbReference type="AlphaFoldDB" id="A0A0J7JTJ4"/>
<comment type="caution">
    <text evidence="2">The sequence shown here is derived from an EMBL/GenBank/DDBJ whole genome shotgun (WGS) entry which is preliminary data.</text>
</comment>
<accession>A0A0J7JTJ4</accession>
<dbReference type="PROSITE" id="PS50878">
    <property type="entry name" value="RT_POL"/>
    <property type="match status" value="1"/>
</dbReference>
<feature type="non-terminal residue" evidence="2">
    <location>
        <position position="114"/>
    </location>
</feature>
<dbReference type="PaxDb" id="67767-A0A0J7JTJ4"/>
<dbReference type="FunFam" id="3.30.70.270:FF:000003">
    <property type="entry name" value="Transposon Ty3-G Gag-Pol polyprotein"/>
    <property type="match status" value="1"/>
</dbReference>
<dbReference type="PANTHER" id="PTHR33064:SF37">
    <property type="entry name" value="RIBONUCLEASE H"/>
    <property type="match status" value="1"/>
</dbReference>
<sequence>MIDDILREHIGKVCYVYIDDIIVFSEDYDTHWKNLRLVLASLSKANLQVNLEKSHFLDTQVEFLGYIVTADGIKADPKKVRAISEMPPPTSVKELKRFLGMTSYYRKFIQDYAK</sequence>
<dbReference type="GO" id="GO:0071897">
    <property type="term" value="P:DNA biosynthetic process"/>
    <property type="evidence" value="ECO:0007669"/>
    <property type="project" value="UniProtKB-ARBA"/>
</dbReference>
<dbReference type="InterPro" id="IPR043502">
    <property type="entry name" value="DNA/RNA_pol_sf"/>
</dbReference>
<dbReference type="EMBL" id="LBMM01034631">
    <property type="protein sequence ID" value="KMQ81527.1"/>
    <property type="molecule type" value="Genomic_DNA"/>
</dbReference>
<reference evidence="2 3" key="1">
    <citation type="submission" date="2015-04" db="EMBL/GenBank/DDBJ databases">
        <title>Lasius niger genome sequencing.</title>
        <authorList>
            <person name="Konorov E.A."/>
            <person name="Nikitin M.A."/>
            <person name="Kirill M.V."/>
            <person name="Chang P."/>
        </authorList>
    </citation>
    <scope>NUCLEOTIDE SEQUENCE [LARGE SCALE GENOMIC DNA]</scope>
    <source>
        <tissue evidence="2">Whole</tissue>
    </source>
</reference>
<dbReference type="Pfam" id="PF00078">
    <property type="entry name" value="RVT_1"/>
    <property type="match status" value="1"/>
</dbReference>
<dbReference type="PANTHER" id="PTHR33064">
    <property type="entry name" value="POL PROTEIN"/>
    <property type="match status" value="1"/>
</dbReference>
<dbReference type="InterPro" id="IPR051320">
    <property type="entry name" value="Viral_Replic_Matur_Polypro"/>
</dbReference>
<protein>
    <submittedName>
        <fullName evidence="2">Pol protein</fullName>
    </submittedName>
</protein>
<dbReference type="SUPFAM" id="SSF56672">
    <property type="entry name" value="DNA/RNA polymerases"/>
    <property type="match status" value="1"/>
</dbReference>
<keyword evidence="3" id="KW-1185">Reference proteome</keyword>
<dbReference type="OrthoDB" id="430238at2759"/>
<dbReference type="Gene3D" id="3.30.70.270">
    <property type="match status" value="2"/>
</dbReference>
<dbReference type="InterPro" id="IPR000477">
    <property type="entry name" value="RT_dom"/>
</dbReference>
<dbReference type="STRING" id="67767.A0A0J7JTJ4"/>
<evidence type="ECO:0000313" key="2">
    <source>
        <dbReference type="EMBL" id="KMQ81527.1"/>
    </source>
</evidence>
<dbReference type="InterPro" id="IPR043128">
    <property type="entry name" value="Rev_trsase/Diguanyl_cyclase"/>
</dbReference>